<dbReference type="InterPro" id="IPR006311">
    <property type="entry name" value="TAT_signal"/>
</dbReference>
<protein>
    <submittedName>
        <fullName evidence="3">Uncharacterized protein</fullName>
    </submittedName>
</protein>
<accession>A0A1H6AAN5</accession>
<evidence type="ECO:0000256" key="2">
    <source>
        <dbReference type="SAM" id="SignalP"/>
    </source>
</evidence>
<dbReference type="Proteomes" id="UP000236754">
    <property type="component" value="Unassembled WGS sequence"/>
</dbReference>
<evidence type="ECO:0000313" key="3">
    <source>
        <dbReference type="EMBL" id="SEG45819.1"/>
    </source>
</evidence>
<name>A0A1H6AAN5_9ACTN</name>
<keyword evidence="2" id="KW-0732">Signal</keyword>
<gene>
    <name evidence="3" type="ORF">SAMN05216223_105286</name>
</gene>
<sequence>MNAAVPSRRTLLSAAALAGAAALTSCARSGSGSPNSAGRASTSASRSGTGAPGSTGRDPLEDGPPADTAASARSTPKAWRYTHLANTWNGSYQALAVTSPDDVWALGAKGGLKDGKRPTALFLDHWDGNRWNSHPLPDEVTPEGMPWALAAGGPDDIWLASRPADASVPSAYHWNGEKWRALPTPPVAKGQLSWGGGVDGPWLAAAGPRHLWLCVDGKTLHWNGESWHLPELPFNARSITAFRPATPDGTPQAWVVGNEGSVADNCGADPCYPQPASARWTSSGWQRLDTPTYRFPDPVPPEASAQLDTVVHDAERARLWTLGTNDFAQGEVDDEPVPQTIVLTGAGGSWTKRQLPYTGRGVGTSTTVPDGTGSLLLDSQTRLTGDGRIVRLGFPADVPGPPEQPSSSAAKSAAPSSTSPSPSPSKKNSGQSMDCVATCLVPGTRTVLAAGAVRAFLPDSGEQPLRPMLARYDAVEDA</sequence>
<evidence type="ECO:0000256" key="1">
    <source>
        <dbReference type="SAM" id="MobiDB-lite"/>
    </source>
</evidence>
<feature type="region of interest" description="Disordered" evidence="1">
    <location>
        <begin position="354"/>
        <end position="374"/>
    </location>
</feature>
<keyword evidence="4" id="KW-1185">Reference proteome</keyword>
<dbReference type="OrthoDB" id="3454650at2"/>
<feature type="region of interest" description="Disordered" evidence="1">
    <location>
        <begin position="25"/>
        <end position="75"/>
    </location>
</feature>
<feature type="compositionally biased region" description="Low complexity" evidence="1">
    <location>
        <begin position="405"/>
        <end position="427"/>
    </location>
</feature>
<reference evidence="3 4" key="1">
    <citation type="submission" date="2016-10" db="EMBL/GenBank/DDBJ databases">
        <authorList>
            <person name="de Groot N.N."/>
        </authorList>
    </citation>
    <scope>NUCLEOTIDE SEQUENCE [LARGE SCALE GENOMIC DNA]</scope>
    <source>
        <strain evidence="3 4">CGMCC 4.2023</strain>
    </source>
</reference>
<dbReference type="RefSeq" id="WP_103886089.1">
    <property type="nucleotide sequence ID" value="NZ_FNVU01000005.1"/>
</dbReference>
<feature type="region of interest" description="Disordered" evidence="1">
    <location>
        <begin position="391"/>
        <end position="433"/>
    </location>
</feature>
<dbReference type="AlphaFoldDB" id="A0A1H6AAN5"/>
<dbReference type="EMBL" id="FNVU01000005">
    <property type="protein sequence ID" value="SEG45819.1"/>
    <property type="molecule type" value="Genomic_DNA"/>
</dbReference>
<feature type="compositionally biased region" description="Low complexity" evidence="1">
    <location>
        <begin position="36"/>
        <end position="57"/>
    </location>
</feature>
<feature type="chain" id="PRO_5009292452" evidence="2">
    <location>
        <begin position="28"/>
        <end position="478"/>
    </location>
</feature>
<dbReference type="PROSITE" id="PS51318">
    <property type="entry name" value="TAT"/>
    <property type="match status" value="1"/>
</dbReference>
<organism evidence="3 4">
    <name type="scientific">Actinacidiphila yanglinensis</name>
    <dbReference type="NCBI Taxonomy" id="310779"/>
    <lineage>
        <taxon>Bacteria</taxon>
        <taxon>Bacillati</taxon>
        <taxon>Actinomycetota</taxon>
        <taxon>Actinomycetes</taxon>
        <taxon>Kitasatosporales</taxon>
        <taxon>Streptomycetaceae</taxon>
        <taxon>Actinacidiphila</taxon>
    </lineage>
</organism>
<feature type="signal peptide" evidence="2">
    <location>
        <begin position="1"/>
        <end position="27"/>
    </location>
</feature>
<evidence type="ECO:0000313" key="4">
    <source>
        <dbReference type="Proteomes" id="UP000236754"/>
    </source>
</evidence>
<proteinExistence type="predicted"/>